<comment type="caution">
    <text evidence="1">The sequence shown here is derived from an EMBL/GenBank/DDBJ whole genome shotgun (WGS) entry which is preliminary data.</text>
</comment>
<protein>
    <submittedName>
        <fullName evidence="1">Uncharacterized protein</fullName>
    </submittedName>
</protein>
<dbReference type="EMBL" id="JAJAGQ010000022">
    <property type="protein sequence ID" value="KAJ8529735.1"/>
    <property type="molecule type" value="Genomic_DNA"/>
</dbReference>
<evidence type="ECO:0000313" key="1">
    <source>
        <dbReference type="EMBL" id="KAJ8529735.1"/>
    </source>
</evidence>
<organism evidence="1 2">
    <name type="scientific">Anisodus acutangulus</name>
    <dbReference type="NCBI Taxonomy" id="402998"/>
    <lineage>
        <taxon>Eukaryota</taxon>
        <taxon>Viridiplantae</taxon>
        <taxon>Streptophyta</taxon>
        <taxon>Embryophyta</taxon>
        <taxon>Tracheophyta</taxon>
        <taxon>Spermatophyta</taxon>
        <taxon>Magnoliopsida</taxon>
        <taxon>eudicotyledons</taxon>
        <taxon>Gunneridae</taxon>
        <taxon>Pentapetalae</taxon>
        <taxon>asterids</taxon>
        <taxon>lamiids</taxon>
        <taxon>Solanales</taxon>
        <taxon>Solanaceae</taxon>
        <taxon>Solanoideae</taxon>
        <taxon>Hyoscyameae</taxon>
        <taxon>Anisodus</taxon>
    </lineage>
</organism>
<proteinExistence type="predicted"/>
<evidence type="ECO:0000313" key="2">
    <source>
        <dbReference type="Proteomes" id="UP001152561"/>
    </source>
</evidence>
<name>A0A9Q1QUZ7_9SOLA</name>
<keyword evidence="2" id="KW-1185">Reference proteome</keyword>
<accession>A0A9Q1QUZ7</accession>
<gene>
    <name evidence="1" type="ORF">K7X08_036570</name>
</gene>
<dbReference type="AlphaFoldDB" id="A0A9Q1QUZ7"/>
<reference evidence="2" key="1">
    <citation type="journal article" date="2023" name="Proc. Natl. Acad. Sci. U.S.A.">
        <title>Genomic and structural basis for evolution of tropane alkaloid biosynthesis.</title>
        <authorList>
            <person name="Wanga Y.-J."/>
            <person name="Taina T."/>
            <person name="Yua J.-Y."/>
            <person name="Lia J."/>
            <person name="Xua B."/>
            <person name="Chenc J."/>
            <person name="D'Auriad J.C."/>
            <person name="Huanga J.-P."/>
            <person name="Huanga S.-X."/>
        </authorList>
    </citation>
    <scope>NUCLEOTIDE SEQUENCE [LARGE SCALE GENOMIC DNA]</scope>
    <source>
        <strain evidence="2">cv. KIB-2019</strain>
    </source>
</reference>
<sequence length="83" mass="9689">MNWVPHFRTNKERSDNDVIEMEEMENFDNDCDDDDDDEVNGWTKLLLINFSVNPQAFFSRAILLYRNIQNLSSPDQASPSCCL</sequence>
<dbReference type="Proteomes" id="UP001152561">
    <property type="component" value="Unassembled WGS sequence"/>
</dbReference>